<reference evidence="1 2" key="1">
    <citation type="journal article" date="2021" name="Elife">
        <title>Chloroplast acquisition without the gene transfer in kleptoplastic sea slugs, Plakobranchus ocellatus.</title>
        <authorList>
            <person name="Maeda T."/>
            <person name="Takahashi S."/>
            <person name="Yoshida T."/>
            <person name="Shimamura S."/>
            <person name="Takaki Y."/>
            <person name="Nagai Y."/>
            <person name="Toyoda A."/>
            <person name="Suzuki Y."/>
            <person name="Arimoto A."/>
            <person name="Ishii H."/>
            <person name="Satoh N."/>
            <person name="Nishiyama T."/>
            <person name="Hasebe M."/>
            <person name="Maruyama T."/>
            <person name="Minagawa J."/>
            <person name="Obokata J."/>
            <person name="Shigenobu S."/>
        </authorList>
    </citation>
    <scope>NUCLEOTIDE SEQUENCE [LARGE SCALE GENOMIC DNA]</scope>
</reference>
<dbReference type="EMBL" id="BLXT01008083">
    <property type="protein sequence ID" value="GFO45802.1"/>
    <property type="molecule type" value="Genomic_DNA"/>
</dbReference>
<protein>
    <submittedName>
        <fullName evidence="1">Endonuclease-reverse transcriptase</fullName>
    </submittedName>
</protein>
<accession>A0AAV4DNY5</accession>
<evidence type="ECO:0000313" key="2">
    <source>
        <dbReference type="Proteomes" id="UP000735302"/>
    </source>
</evidence>
<organism evidence="1 2">
    <name type="scientific">Plakobranchus ocellatus</name>
    <dbReference type="NCBI Taxonomy" id="259542"/>
    <lineage>
        <taxon>Eukaryota</taxon>
        <taxon>Metazoa</taxon>
        <taxon>Spiralia</taxon>
        <taxon>Lophotrochozoa</taxon>
        <taxon>Mollusca</taxon>
        <taxon>Gastropoda</taxon>
        <taxon>Heterobranchia</taxon>
        <taxon>Euthyneura</taxon>
        <taxon>Panpulmonata</taxon>
        <taxon>Sacoglossa</taxon>
        <taxon>Placobranchoidea</taxon>
        <taxon>Plakobranchidae</taxon>
        <taxon>Plakobranchus</taxon>
    </lineage>
</organism>
<keyword evidence="1" id="KW-0255">Endonuclease</keyword>
<dbReference type="Proteomes" id="UP000735302">
    <property type="component" value="Unassembled WGS sequence"/>
</dbReference>
<name>A0AAV4DNY5_9GAST</name>
<keyword evidence="1" id="KW-0378">Hydrolase</keyword>
<keyword evidence="1" id="KW-0540">Nuclease</keyword>
<gene>
    <name evidence="1" type="ORF">PoB_007230700</name>
</gene>
<dbReference type="GO" id="GO:0004519">
    <property type="term" value="F:endonuclease activity"/>
    <property type="evidence" value="ECO:0007669"/>
    <property type="project" value="UniProtKB-KW"/>
</dbReference>
<comment type="caution">
    <text evidence="1">The sequence shown here is derived from an EMBL/GenBank/DDBJ whole genome shotgun (WGS) entry which is preliminary data.</text>
</comment>
<dbReference type="AlphaFoldDB" id="A0AAV4DNY5"/>
<sequence length="148" mass="17691">MSIFLYACESWTLNADIERRIRAMETRCYRSLLGISYKDHTTNEEVSRRIVNAIGPHVDLLTIVRQRKLKWYRHTTRSSGLAKTIKQGTVNGGRRRGRQKKRWDDNIRECTRFELRNTLRKAEDREEWKAVFRRSSAAPRRIPDLWDK</sequence>
<evidence type="ECO:0000313" key="1">
    <source>
        <dbReference type="EMBL" id="GFO45802.1"/>
    </source>
</evidence>
<keyword evidence="2" id="KW-1185">Reference proteome</keyword>
<proteinExistence type="predicted"/>
<dbReference type="PANTHER" id="PTHR47027">
    <property type="entry name" value="REVERSE TRANSCRIPTASE DOMAIN-CONTAINING PROTEIN"/>
    <property type="match status" value="1"/>
</dbReference>
<dbReference type="PANTHER" id="PTHR47027:SF20">
    <property type="entry name" value="REVERSE TRANSCRIPTASE-LIKE PROTEIN WITH RNA-DIRECTED DNA POLYMERASE DOMAIN"/>
    <property type="match status" value="1"/>
</dbReference>